<accession>A0A2P5EML3</accession>
<sequence length="91" mass="10514">MTTLPSMLFLVSVKCDLNRGILLSVLQISPSHFVDGFVARIVISKIKDCKTTAFRKCEEDRGWNKEKYEHNKFLFEDCLVKVFLQCSGYFS</sequence>
<protein>
    <submittedName>
        <fullName evidence="1">Uncharacterized protein</fullName>
    </submittedName>
</protein>
<name>A0A2P5EML3_TREOI</name>
<dbReference type="AlphaFoldDB" id="A0A2P5EML3"/>
<evidence type="ECO:0000313" key="1">
    <source>
        <dbReference type="EMBL" id="PON86749.1"/>
    </source>
</evidence>
<gene>
    <name evidence="1" type="ORF">TorRG33x02_174790</name>
</gene>
<dbReference type="OrthoDB" id="10365130at2759"/>
<dbReference type="Proteomes" id="UP000237000">
    <property type="component" value="Unassembled WGS sequence"/>
</dbReference>
<proteinExistence type="predicted"/>
<organism evidence="1 2">
    <name type="scientific">Trema orientale</name>
    <name type="common">Charcoal tree</name>
    <name type="synonym">Celtis orientalis</name>
    <dbReference type="NCBI Taxonomy" id="63057"/>
    <lineage>
        <taxon>Eukaryota</taxon>
        <taxon>Viridiplantae</taxon>
        <taxon>Streptophyta</taxon>
        <taxon>Embryophyta</taxon>
        <taxon>Tracheophyta</taxon>
        <taxon>Spermatophyta</taxon>
        <taxon>Magnoliopsida</taxon>
        <taxon>eudicotyledons</taxon>
        <taxon>Gunneridae</taxon>
        <taxon>Pentapetalae</taxon>
        <taxon>rosids</taxon>
        <taxon>fabids</taxon>
        <taxon>Rosales</taxon>
        <taxon>Cannabaceae</taxon>
        <taxon>Trema</taxon>
    </lineage>
</organism>
<dbReference type="InParanoid" id="A0A2P5EML3"/>
<comment type="caution">
    <text evidence="1">The sequence shown here is derived from an EMBL/GenBank/DDBJ whole genome shotgun (WGS) entry which is preliminary data.</text>
</comment>
<reference evidence="2" key="1">
    <citation type="submission" date="2016-06" db="EMBL/GenBank/DDBJ databases">
        <title>Parallel loss of symbiosis genes in relatives of nitrogen-fixing non-legume Parasponia.</title>
        <authorList>
            <person name="Van Velzen R."/>
            <person name="Holmer R."/>
            <person name="Bu F."/>
            <person name="Rutten L."/>
            <person name="Van Zeijl A."/>
            <person name="Liu W."/>
            <person name="Santuari L."/>
            <person name="Cao Q."/>
            <person name="Sharma T."/>
            <person name="Shen D."/>
            <person name="Roswanjaya Y."/>
            <person name="Wardhani T."/>
            <person name="Kalhor M.S."/>
            <person name="Jansen J."/>
            <person name="Van den Hoogen J."/>
            <person name="Gungor B."/>
            <person name="Hartog M."/>
            <person name="Hontelez J."/>
            <person name="Verver J."/>
            <person name="Yang W.-C."/>
            <person name="Schijlen E."/>
            <person name="Repin R."/>
            <person name="Schilthuizen M."/>
            <person name="Schranz E."/>
            <person name="Heidstra R."/>
            <person name="Miyata K."/>
            <person name="Fedorova E."/>
            <person name="Kohlen W."/>
            <person name="Bisseling T."/>
            <person name="Smit S."/>
            <person name="Geurts R."/>
        </authorList>
    </citation>
    <scope>NUCLEOTIDE SEQUENCE [LARGE SCALE GENOMIC DNA]</scope>
    <source>
        <strain evidence="2">cv. RG33-2</strain>
    </source>
</reference>
<evidence type="ECO:0000313" key="2">
    <source>
        <dbReference type="Proteomes" id="UP000237000"/>
    </source>
</evidence>
<keyword evidence="2" id="KW-1185">Reference proteome</keyword>
<dbReference type="EMBL" id="JXTC01000127">
    <property type="protein sequence ID" value="PON86749.1"/>
    <property type="molecule type" value="Genomic_DNA"/>
</dbReference>